<evidence type="ECO:0000313" key="4">
    <source>
        <dbReference type="EMBL" id="OGK19760.1"/>
    </source>
</evidence>
<protein>
    <recommendedName>
        <fullName evidence="6">Urease accessory protein UreH-like transmembrane domain-containing protein</fullName>
    </recommendedName>
</protein>
<proteinExistence type="predicted"/>
<evidence type="ECO:0000259" key="3">
    <source>
        <dbReference type="Pfam" id="PF13473"/>
    </source>
</evidence>
<organism evidence="4 5">
    <name type="scientific">Candidatus Roizmanbacteria bacterium RIFCSPHIGHO2_01_FULL_39_24</name>
    <dbReference type="NCBI Taxonomy" id="1802032"/>
    <lineage>
        <taxon>Bacteria</taxon>
        <taxon>Candidatus Roizmaniibacteriota</taxon>
    </lineage>
</organism>
<feature type="transmembrane region" description="Helical" evidence="1">
    <location>
        <begin position="52"/>
        <end position="72"/>
    </location>
</feature>
<feature type="transmembrane region" description="Helical" evidence="1">
    <location>
        <begin position="92"/>
        <end position="112"/>
    </location>
</feature>
<dbReference type="Pfam" id="PF13386">
    <property type="entry name" value="DsbD_2"/>
    <property type="match status" value="1"/>
</dbReference>
<dbReference type="InterPro" id="IPR028096">
    <property type="entry name" value="EfeO_Cupredoxin"/>
</dbReference>
<keyword evidence="1" id="KW-1133">Transmembrane helix</keyword>
<dbReference type="Proteomes" id="UP000176850">
    <property type="component" value="Unassembled WGS sequence"/>
</dbReference>
<accession>A0A1F7GL23</accession>
<dbReference type="PANTHER" id="PTHR42208">
    <property type="entry name" value="HEAVY METAL TRANSPORTER-RELATED"/>
    <property type="match status" value="1"/>
</dbReference>
<sequence length="329" mass="35280">MNLWVIFITGLTVGGLTCLAVQGGLLASVIAAREEEEIEKGVNTKNPILSTATFLIARLITYTALGFLLGLFGKAVGINQTVQTTMQLAAGIYMIVVALNLLNVHPIFRYAIIQPPRFLTKRIRNQSKSKAVFAPALLGAMTIFIPCGTTLAMEALAISSANALSGALIMATFIIGTTPLFFGVGWITSVLGDTFREKFLKIAAFAVLYLGIISINGSLVALGSPINLNSLFASTPKQQVVTSQNVEIIITSSGYSPNTIRVKKNLPVQIILTSKDAFSCASAFRIPSLGIERNLLPNETQTITFTPKQIGQIPFTCSMGMYRGTIEVI</sequence>
<evidence type="ECO:0000259" key="2">
    <source>
        <dbReference type="Pfam" id="PF13386"/>
    </source>
</evidence>
<dbReference type="EMBL" id="MFZH01000006">
    <property type="protein sequence ID" value="OGK19760.1"/>
    <property type="molecule type" value="Genomic_DNA"/>
</dbReference>
<name>A0A1F7GL23_9BACT</name>
<dbReference type="SUPFAM" id="SSF49503">
    <property type="entry name" value="Cupredoxins"/>
    <property type="match status" value="1"/>
</dbReference>
<dbReference type="InterPro" id="IPR008972">
    <property type="entry name" value="Cupredoxin"/>
</dbReference>
<evidence type="ECO:0000256" key="1">
    <source>
        <dbReference type="SAM" id="Phobius"/>
    </source>
</evidence>
<feature type="transmembrane region" description="Helical" evidence="1">
    <location>
        <begin position="132"/>
        <end position="158"/>
    </location>
</feature>
<feature type="transmembrane region" description="Helical" evidence="1">
    <location>
        <begin position="199"/>
        <end position="222"/>
    </location>
</feature>
<keyword evidence="1" id="KW-0812">Transmembrane</keyword>
<dbReference type="PANTHER" id="PTHR42208:SF1">
    <property type="entry name" value="HEAVY METAL TRANSPORTER"/>
    <property type="match status" value="1"/>
</dbReference>
<evidence type="ECO:0000313" key="5">
    <source>
        <dbReference type="Proteomes" id="UP000176850"/>
    </source>
</evidence>
<dbReference type="Pfam" id="PF13473">
    <property type="entry name" value="Cupredoxin_1"/>
    <property type="match status" value="1"/>
</dbReference>
<evidence type="ECO:0008006" key="6">
    <source>
        <dbReference type="Google" id="ProtNLM"/>
    </source>
</evidence>
<feature type="transmembrane region" description="Helical" evidence="1">
    <location>
        <begin position="164"/>
        <end position="187"/>
    </location>
</feature>
<feature type="transmembrane region" description="Helical" evidence="1">
    <location>
        <begin position="6"/>
        <end position="31"/>
    </location>
</feature>
<gene>
    <name evidence="4" type="ORF">A2799_01115</name>
</gene>
<comment type="caution">
    <text evidence="4">The sequence shown here is derived from an EMBL/GenBank/DDBJ whole genome shotgun (WGS) entry which is preliminary data.</text>
</comment>
<keyword evidence="1" id="KW-0472">Membrane</keyword>
<dbReference type="Gene3D" id="2.60.40.420">
    <property type="entry name" value="Cupredoxins - blue copper proteins"/>
    <property type="match status" value="1"/>
</dbReference>
<feature type="domain" description="EfeO-type cupredoxin-like" evidence="3">
    <location>
        <begin position="231"/>
        <end position="326"/>
    </location>
</feature>
<feature type="domain" description="Urease accessory protein UreH-like transmembrane" evidence="2">
    <location>
        <begin position="6"/>
        <end position="212"/>
    </location>
</feature>
<dbReference type="AlphaFoldDB" id="A0A1F7GL23"/>
<dbReference type="InterPro" id="IPR039447">
    <property type="entry name" value="UreH-like_TM_dom"/>
</dbReference>
<reference evidence="4 5" key="1">
    <citation type="journal article" date="2016" name="Nat. Commun.">
        <title>Thousands of microbial genomes shed light on interconnected biogeochemical processes in an aquifer system.</title>
        <authorList>
            <person name="Anantharaman K."/>
            <person name="Brown C.T."/>
            <person name="Hug L.A."/>
            <person name="Sharon I."/>
            <person name="Castelle C.J."/>
            <person name="Probst A.J."/>
            <person name="Thomas B.C."/>
            <person name="Singh A."/>
            <person name="Wilkins M.J."/>
            <person name="Karaoz U."/>
            <person name="Brodie E.L."/>
            <person name="Williams K.H."/>
            <person name="Hubbard S.S."/>
            <person name="Banfield J.F."/>
        </authorList>
    </citation>
    <scope>NUCLEOTIDE SEQUENCE [LARGE SCALE GENOMIC DNA]</scope>
</reference>